<dbReference type="Pfam" id="PF13621">
    <property type="entry name" value="Cupin_8"/>
    <property type="match status" value="1"/>
</dbReference>
<evidence type="ECO:0000256" key="2">
    <source>
        <dbReference type="SAM" id="MobiDB-lite"/>
    </source>
</evidence>
<dbReference type="SMART" id="SM00558">
    <property type="entry name" value="JmjC"/>
    <property type="match status" value="1"/>
</dbReference>
<feature type="compositionally biased region" description="Basic and acidic residues" evidence="2">
    <location>
        <begin position="356"/>
        <end position="370"/>
    </location>
</feature>
<feature type="domain" description="JmjC" evidence="3">
    <location>
        <begin position="138"/>
        <end position="309"/>
    </location>
</feature>
<dbReference type="SUPFAM" id="SSF51197">
    <property type="entry name" value="Clavaminate synthase-like"/>
    <property type="match status" value="1"/>
</dbReference>
<dbReference type="EMBL" id="LR746264">
    <property type="protein sequence ID" value="CAA7388076.1"/>
    <property type="molecule type" value="Genomic_DNA"/>
</dbReference>
<organism evidence="4 5">
    <name type="scientific">Spirodela intermedia</name>
    <name type="common">Intermediate duckweed</name>
    <dbReference type="NCBI Taxonomy" id="51605"/>
    <lineage>
        <taxon>Eukaryota</taxon>
        <taxon>Viridiplantae</taxon>
        <taxon>Streptophyta</taxon>
        <taxon>Embryophyta</taxon>
        <taxon>Tracheophyta</taxon>
        <taxon>Spermatophyta</taxon>
        <taxon>Magnoliopsida</taxon>
        <taxon>Liliopsida</taxon>
        <taxon>Araceae</taxon>
        <taxon>Lemnoideae</taxon>
        <taxon>Spirodela</taxon>
    </lineage>
</organism>
<dbReference type="PANTHER" id="PTHR12461:SF102">
    <property type="entry name" value="LYSINE-SPECIFIC DEMETHYLASE JMJ31"/>
    <property type="match status" value="1"/>
</dbReference>
<evidence type="ECO:0000313" key="5">
    <source>
        <dbReference type="Proteomes" id="UP000663760"/>
    </source>
</evidence>
<feature type="compositionally biased region" description="Polar residues" evidence="2">
    <location>
        <begin position="338"/>
        <end position="347"/>
    </location>
</feature>
<dbReference type="InterPro" id="IPR003347">
    <property type="entry name" value="JmjC_dom"/>
</dbReference>
<dbReference type="InterPro" id="IPR041667">
    <property type="entry name" value="Cupin_8"/>
</dbReference>
<feature type="region of interest" description="Disordered" evidence="2">
    <location>
        <begin position="327"/>
        <end position="370"/>
    </location>
</feature>
<sequence length="541" mass="60572">MEAGEGEGSAAEVTEVLRVRRVEALPSPEHFCVIESANVPAVFVAAVKDWNACSSWDPRSGGLDYLLDKVGSTTVEAMLSRSGPVFYGGLRNHERVPLPFSDFIKFCQQNSQLSNQNGPAGAEGHIDTASTLTYPTFISTNDQVYLAQVPILTVENNEKSPLQSLIDDIEKPIFLETNTLASINFWMNNVESRSSIHYDPHHNLLCVIAGRKQVFLWPPSAGCFLYPMPVYGEASNHSSLDIQNPDFSRHSRAKHYMEYSQKVILHGGDALFIPEGWFHQVDSEDLTIAVNFWWHSTVMGSMLEHMDAYYLRRILNRLVDKEMNEMLSGKENGPNKATDISKSTSEASKGPIDTSVNEKTERGNGEKKGLSLEQLEPLELQALNEIVSLVHESVKVASQDQSYVQDSFAHKEDNQEDKRHSGSSFIISEDPVAGILQKMKPRVLQSVLLAMVHSFPRTLEALILQSLSPLAAEILTRKFDELDQQTSKEEQGEFFQLFYGVFDDHFAAMDSILNGKESFSFQVFRNVLNQYLGVDVSMPKQ</sequence>
<reference evidence="4" key="1">
    <citation type="submission" date="2020-02" db="EMBL/GenBank/DDBJ databases">
        <authorList>
            <person name="Scholz U."/>
            <person name="Mascher M."/>
            <person name="Fiebig A."/>
        </authorList>
    </citation>
    <scope>NUCLEOTIDE SEQUENCE</scope>
</reference>
<keyword evidence="5" id="KW-1185">Reference proteome</keyword>
<comment type="similarity">
    <text evidence="1">Belongs to the JARID1 histone demethylase family.</text>
</comment>
<evidence type="ECO:0000313" key="4">
    <source>
        <dbReference type="EMBL" id="CAA7388076.1"/>
    </source>
</evidence>
<dbReference type="AlphaFoldDB" id="A0A7I8JWB5"/>
<evidence type="ECO:0000259" key="3">
    <source>
        <dbReference type="PROSITE" id="PS51184"/>
    </source>
</evidence>
<dbReference type="OrthoDB" id="415358at2759"/>
<dbReference type="Gene3D" id="2.60.120.650">
    <property type="entry name" value="Cupin"/>
    <property type="match status" value="1"/>
</dbReference>
<dbReference type="PANTHER" id="PTHR12461">
    <property type="entry name" value="HYPOXIA-INDUCIBLE FACTOR 1 ALPHA INHIBITOR-RELATED"/>
    <property type="match status" value="1"/>
</dbReference>
<proteinExistence type="inferred from homology"/>
<dbReference type="PROSITE" id="PS51184">
    <property type="entry name" value="JMJC"/>
    <property type="match status" value="1"/>
</dbReference>
<accession>A0A7I8JWB5</accession>
<dbReference type="Proteomes" id="UP000663760">
    <property type="component" value="Chromosome 1"/>
</dbReference>
<protein>
    <recommendedName>
        <fullName evidence="3">JmjC domain-containing protein</fullName>
    </recommendedName>
</protein>
<name>A0A7I8JWB5_SPIIN</name>
<evidence type="ECO:0000256" key="1">
    <source>
        <dbReference type="ARBA" id="ARBA00006801"/>
    </source>
</evidence>
<gene>
    <name evidence="4" type="ORF">SI8410_01000378</name>
</gene>